<accession>A0A8X7BMT0</accession>
<keyword evidence="2" id="KW-1185">Reference proteome</keyword>
<dbReference type="EMBL" id="BMAV01000537">
    <property type="protein sequence ID" value="GFY37891.1"/>
    <property type="molecule type" value="Genomic_DNA"/>
</dbReference>
<evidence type="ECO:0000313" key="2">
    <source>
        <dbReference type="Proteomes" id="UP000886998"/>
    </source>
</evidence>
<evidence type="ECO:0000313" key="1">
    <source>
        <dbReference type="EMBL" id="GFY37891.1"/>
    </source>
</evidence>
<protein>
    <submittedName>
        <fullName evidence="1">Uncharacterized protein</fullName>
    </submittedName>
</protein>
<dbReference type="OrthoDB" id="7695519at2759"/>
<dbReference type="Proteomes" id="UP000886998">
    <property type="component" value="Unassembled WGS sequence"/>
</dbReference>
<sequence>MWQKALATDTLSSYTHDYPTLPADVAAAIHPIYEELNNVKLLERCVGGFIQNNNESYNQLIWKIIPKSVPRGSKIVEVSAYIATGMFNEGTKSLLHRVFPKEYRSCNAL</sequence>
<organism evidence="1 2">
    <name type="scientific">Trichonephila inaurata madagascariensis</name>
    <dbReference type="NCBI Taxonomy" id="2747483"/>
    <lineage>
        <taxon>Eukaryota</taxon>
        <taxon>Metazoa</taxon>
        <taxon>Ecdysozoa</taxon>
        <taxon>Arthropoda</taxon>
        <taxon>Chelicerata</taxon>
        <taxon>Arachnida</taxon>
        <taxon>Araneae</taxon>
        <taxon>Araneomorphae</taxon>
        <taxon>Entelegynae</taxon>
        <taxon>Araneoidea</taxon>
        <taxon>Nephilidae</taxon>
        <taxon>Trichonephila</taxon>
        <taxon>Trichonephila inaurata</taxon>
    </lineage>
</organism>
<dbReference type="AlphaFoldDB" id="A0A8X7BMT0"/>
<proteinExistence type="predicted"/>
<name>A0A8X7BMT0_9ARAC</name>
<comment type="caution">
    <text evidence="1">The sequence shown here is derived from an EMBL/GenBank/DDBJ whole genome shotgun (WGS) entry which is preliminary data.</text>
</comment>
<gene>
    <name evidence="1" type="ORF">TNIN_69531</name>
</gene>
<reference evidence="1" key="1">
    <citation type="submission" date="2020-08" db="EMBL/GenBank/DDBJ databases">
        <title>Multicomponent nature underlies the extraordinary mechanical properties of spider dragline silk.</title>
        <authorList>
            <person name="Kono N."/>
            <person name="Nakamura H."/>
            <person name="Mori M."/>
            <person name="Yoshida Y."/>
            <person name="Ohtoshi R."/>
            <person name="Malay A.D."/>
            <person name="Moran D.A.P."/>
            <person name="Tomita M."/>
            <person name="Numata K."/>
            <person name="Arakawa K."/>
        </authorList>
    </citation>
    <scope>NUCLEOTIDE SEQUENCE</scope>
</reference>